<sequence length="272" mass="29871">MALPYPQLVLFGDSLFQNTADVSDGFSFQAALQAQVIRRLDVVNRGFSGYNTSNALSILPQIFAPPGPGVPNIKYLFVLFGANDACIQVPTNFQHVPLEKYKANLKRIVQHPNIAAHNPKIFLITPPPLDGIHVKEIDVAKGHPEALRQTKVSAAYSEAARQVAAENPGVTLIDLHKALMDRAIEMTPDFDPHGPALGDPEGGVRGYLEHLLPDGLHLSAESYRILYDLVQPHVGAEWAATPEQDKVGYVMPEWPDAPWLEEDAHLKGKSLR</sequence>
<dbReference type="Gene3D" id="3.40.50.1110">
    <property type="entry name" value="SGNH hydrolase"/>
    <property type="match status" value="1"/>
</dbReference>
<dbReference type="PANTHER" id="PTHR14209">
    <property type="entry name" value="ISOAMYL ACETATE-HYDROLYZING ESTERASE 1"/>
    <property type="match status" value="1"/>
</dbReference>
<dbReference type="CDD" id="cd01838">
    <property type="entry name" value="Isoamyl_acetate_hydrolase_like"/>
    <property type="match status" value="1"/>
</dbReference>
<gene>
    <name evidence="2" type="ORF">B0T15DRAFT_293045</name>
</gene>
<dbReference type="PANTHER" id="PTHR14209:SF19">
    <property type="entry name" value="ISOAMYL ACETATE-HYDROLYZING ESTERASE 1 HOMOLOG"/>
    <property type="match status" value="1"/>
</dbReference>
<dbReference type="AlphaFoldDB" id="A0AAJ0GLI5"/>
<dbReference type="GeneID" id="87882565"/>
<name>A0AAJ0GLI5_9PEZI</name>
<evidence type="ECO:0000313" key="3">
    <source>
        <dbReference type="Proteomes" id="UP001273166"/>
    </source>
</evidence>
<keyword evidence="3" id="KW-1185">Reference proteome</keyword>
<accession>A0AAJ0GLI5</accession>
<comment type="caution">
    <text evidence="2">The sequence shown here is derived from an EMBL/GenBank/DDBJ whole genome shotgun (WGS) entry which is preliminary data.</text>
</comment>
<keyword evidence="2" id="KW-0378">Hydrolase</keyword>
<dbReference type="GO" id="GO:0016787">
    <property type="term" value="F:hydrolase activity"/>
    <property type="evidence" value="ECO:0007669"/>
    <property type="project" value="UniProtKB-KW"/>
</dbReference>
<proteinExistence type="predicted"/>
<dbReference type="Proteomes" id="UP001273166">
    <property type="component" value="Unassembled WGS sequence"/>
</dbReference>
<reference evidence="2" key="1">
    <citation type="journal article" date="2023" name="Mol. Phylogenet. Evol.">
        <title>Genome-scale phylogeny and comparative genomics of the fungal order Sordariales.</title>
        <authorList>
            <person name="Hensen N."/>
            <person name="Bonometti L."/>
            <person name="Westerberg I."/>
            <person name="Brannstrom I.O."/>
            <person name="Guillou S."/>
            <person name="Cros-Aarteil S."/>
            <person name="Calhoun S."/>
            <person name="Haridas S."/>
            <person name="Kuo A."/>
            <person name="Mondo S."/>
            <person name="Pangilinan J."/>
            <person name="Riley R."/>
            <person name="LaButti K."/>
            <person name="Andreopoulos B."/>
            <person name="Lipzen A."/>
            <person name="Chen C."/>
            <person name="Yan M."/>
            <person name="Daum C."/>
            <person name="Ng V."/>
            <person name="Clum A."/>
            <person name="Steindorff A."/>
            <person name="Ohm R.A."/>
            <person name="Martin F."/>
            <person name="Silar P."/>
            <person name="Natvig D.O."/>
            <person name="Lalanne C."/>
            <person name="Gautier V."/>
            <person name="Ament-Velasquez S.L."/>
            <person name="Kruys A."/>
            <person name="Hutchinson M.I."/>
            <person name="Powell A.J."/>
            <person name="Barry K."/>
            <person name="Miller A.N."/>
            <person name="Grigoriev I.V."/>
            <person name="Debuchy R."/>
            <person name="Gladieux P."/>
            <person name="Hiltunen Thoren M."/>
            <person name="Johannesson H."/>
        </authorList>
    </citation>
    <scope>NUCLEOTIDE SEQUENCE</scope>
    <source>
        <strain evidence="2">CBS 333.67</strain>
    </source>
</reference>
<evidence type="ECO:0000259" key="1">
    <source>
        <dbReference type="Pfam" id="PF13472"/>
    </source>
</evidence>
<organism evidence="2 3">
    <name type="scientific">Chaetomium strumarium</name>
    <dbReference type="NCBI Taxonomy" id="1170767"/>
    <lineage>
        <taxon>Eukaryota</taxon>
        <taxon>Fungi</taxon>
        <taxon>Dikarya</taxon>
        <taxon>Ascomycota</taxon>
        <taxon>Pezizomycotina</taxon>
        <taxon>Sordariomycetes</taxon>
        <taxon>Sordariomycetidae</taxon>
        <taxon>Sordariales</taxon>
        <taxon>Chaetomiaceae</taxon>
        <taxon>Chaetomium</taxon>
    </lineage>
</organism>
<dbReference type="EMBL" id="JAUDZG010000007">
    <property type="protein sequence ID" value="KAK3302128.1"/>
    <property type="molecule type" value="Genomic_DNA"/>
</dbReference>
<protein>
    <submittedName>
        <fullName evidence="2">SGNH hydrolase-type esterase domain-containing protein</fullName>
    </submittedName>
</protein>
<dbReference type="InterPro" id="IPR013830">
    <property type="entry name" value="SGNH_hydro"/>
</dbReference>
<dbReference type="InterPro" id="IPR036514">
    <property type="entry name" value="SGNH_hydro_sf"/>
</dbReference>
<reference evidence="2" key="2">
    <citation type="submission" date="2023-06" db="EMBL/GenBank/DDBJ databases">
        <authorList>
            <consortium name="Lawrence Berkeley National Laboratory"/>
            <person name="Mondo S.J."/>
            <person name="Hensen N."/>
            <person name="Bonometti L."/>
            <person name="Westerberg I."/>
            <person name="Brannstrom I.O."/>
            <person name="Guillou S."/>
            <person name="Cros-Aarteil S."/>
            <person name="Calhoun S."/>
            <person name="Haridas S."/>
            <person name="Kuo A."/>
            <person name="Pangilinan J."/>
            <person name="Riley R."/>
            <person name="Labutti K."/>
            <person name="Andreopoulos B."/>
            <person name="Lipzen A."/>
            <person name="Chen C."/>
            <person name="Yanf M."/>
            <person name="Daum C."/>
            <person name="Ng V."/>
            <person name="Clum A."/>
            <person name="Steindorff A."/>
            <person name="Ohm R."/>
            <person name="Martin F."/>
            <person name="Silar P."/>
            <person name="Natvig D."/>
            <person name="Lalanne C."/>
            <person name="Gautier V."/>
            <person name="Ament-Velasquez S.L."/>
            <person name="Kruys A."/>
            <person name="Hutchinson M.I."/>
            <person name="Powell A.J."/>
            <person name="Barry K."/>
            <person name="Miller A.N."/>
            <person name="Grigoriev I.V."/>
            <person name="Debuchy R."/>
            <person name="Gladieux P."/>
            <person name="Thoren M.H."/>
            <person name="Johannesson H."/>
        </authorList>
    </citation>
    <scope>NUCLEOTIDE SEQUENCE</scope>
    <source>
        <strain evidence="2">CBS 333.67</strain>
    </source>
</reference>
<dbReference type="RefSeq" id="XP_062717908.1">
    <property type="nucleotide sequence ID" value="XM_062863736.1"/>
</dbReference>
<dbReference type="SUPFAM" id="SSF52266">
    <property type="entry name" value="SGNH hydrolase"/>
    <property type="match status" value="1"/>
</dbReference>
<evidence type="ECO:0000313" key="2">
    <source>
        <dbReference type="EMBL" id="KAK3302128.1"/>
    </source>
</evidence>
<dbReference type="InterPro" id="IPR045136">
    <property type="entry name" value="Iah1-like"/>
</dbReference>
<feature type="domain" description="SGNH hydrolase-type esterase" evidence="1">
    <location>
        <begin position="10"/>
        <end position="225"/>
    </location>
</feature>
<dbReference type="Pfam" id="PF13472">
    <property type="entry name" value="Lipase_GDSL_2"/>
    <property type="match status" value="1"/>
</dbReference>